<accession>A0A1W1BQN8</accession>
<gene>
    <name evidence="2" type="ORF">MNB_SM-6-835</name>
</gene>
<feature type="transmembrane region" description="Helical" evidence="1">
    <location>
        <begin position="80"/>
        <end position="99"/>
    </location>
</feature>
<name>A0A1W1BQN8_9ZZZZ</name>
<sequence length="103" mass="11561">MSQNNNEEKDFFDSGFFQFLIFVTAGIVWFVIKTLFGITDEEHFGFIGAVVIIFVIALLLAVIAGTIIRLLEPHKEKIQKLILIAVIAFAVYLIGNIVMNRDG</sequence>
<reference evidence="2" key="1">
    <citation type="submission" date="2016-10" db="EMBL/GenBank/DDBJ databases">
        <authorList>
            <person name="de Groot N.N."/>
        </authorList>
    </citation>
    <scope>NUCLEOTIDE SEQUENCE</scope>
</reference>
<dbReference type="AlphaFoldDB" id="A0A1W1BQN8"/>
<keyword evidence="1" id="KW-1133">Transmembrane helix</keyword>
<proteinExistence type="predicted"/>
<organism evidence="2">
    <name type="scientific">hydrothermal vent metagenome</name>
    <dbReference type="NCBI Taxonomy" id="652676"/>
    <lineage>
        <taxon>unclassified sequences</taxon>
        <taxon>metagenomes</taxon>
        <taxon>ecological metagenomes</taxon>
    </lineage>
</organism>
<keyword evidence="1" id="KW-0472">Membrane</keyword>
<feature type="transmembrane region" description="Helical" evidence="1">
    <location>
        <begin position="12"/>
        <end position="32"/>
    </location>
</feature>
<feature type="transmembrane region" description="Helical" evidence="1">
    <location>
        <begin position="44"/>
        <end position="68"/>
    </location>
</feature>
<keyword evidence="1" id="KW-0812">Transmembrane</keyword>
<dbReference type="EMBL" id="FPHK01000019">
    <property type="protein sequence ID" value="SFV55772.1"/>
    <property type="molecule type" value="Genomic_DNA"/>
</dbReference>
<evidence type="ECO:0000313" key="2">
    <source>
        <dbReference type="EMBL" id="SFV55772.1"/>
    </source>
</evidence>
<protein>
    <submittedName>
        <fullName evidence="2">Uncharacterized protein</fullName>
    </submittedName>
</protein>
<evidence type="ECO:0000256" key="1">
    <source>
        <dbReference type="SAM" id="Phobius"/>
    </source>
</evidence>